<dbReference type="Pfam" id="PF14520">
    <property type="entry name" value="HHH_5"/>
    <property type="match status" value="1"/>
</dbReference>
<dbReference type="SUPFAM" id="SSF82771">
    <property type="entry name" value="GIY-YIG endonuclease"/>
    <property type="match status" value="1"/>
</dbReference>
<dbReference type="Pfam" id="PF22920">
    <property type="entry name" value="UvrC_RNaseH"/>
    <property type="match status" value="1"/>
</dbReference>
<dbReference type="HAMAP" id="MF_00203">
    <property type="entry name" value="UvrC"/>
    <property type="match status" value="1"/>
</dbReference>
<evidence type="ECO:0000256" key="4">
    <source>
        <dbReference type="ARBA" id="ARBA00022881"/>
    </source>
</evidence>
<evidence type="ECO:0000256" key="7">
    <source>
        <dbReference type="HAMAP-Rule" id="MF_00203"/>
    </source>
</evidence>
<dbReference type="Gene3D" id="1.10.150.20">
    <property type="entry name" value="5' to 3' exonuclease, C-terminal subdomain"/>
    <property type="match status" value="1"/>
</dbReference>
<dbReference type="PANTHER" id="PTHR30562:SF1">
    <property type="entry name" value="UVRABC SYSTEM PROTEIN C"/>
    <property type="match status" value="1"/>
</dbReference>
<dbReference type="PROSITE" id="PS50164">
    <property type="entry name" value="GIY_YIG"/>
    <property type="match status" value="1"/>
</dbReference>
<dbReference type="Proteomes" id="UP000823913">
    <property type="component" value="Unassembled WGS sequence"/>
</dbReference>
<dbReference type="Gene3D" id="3.30.420.340">
    <property type="entry name" value="UvrC, RNAse H endonuclease domain"/>
    <property type="match status" value="1"/>
</dbReference>
<dbReference type="Pfam" id="PF02151">
    <property type="entry name" value="UVR"/>
    <property type="match status" value="1"/>
</dbReference>
<dbReference type="SUPFAM" id="SSF46600">
    <property type="entry name" value="C-terminal UvrC-binding domain of UvrB"/>
    <property type="match status" value="1"/>
</dbReference>
<organism evidence="10 11">
    <name type="scientific">Candidatus Coproplasma avicola</name>
    <dbReference type="NCBI Taxonomy" id="2840744"/>
    <lineage>
        <taxon>Bacteria</taxon>
        <taxon>Bacillati</taxon>
        <taxon>Bacillota</taxon>
        <taxon>Clostridia</taxon>
        <taxon>Eubacteriales</taxon>
        <taxon>Candidatus Coproplasma</taxon>
    </lineage>
</organism>
<dbReference type="GO" id="GO:0006289">
    <property type="term" value="P:nucleotide-excision repair"/>
    <property type="evidence" value="ECO:0007669"/>
    <property type="project" value="UniProtKB-UniRule"/>
</dbReference>
<evidence type="ECO:0000313" key="10">
    <source>
        <dbReference type="EMBL" id="HIR67269.1"/>
    </source>
</evidence>
<sequence length="601" mass="68564">MDVIKEKLKLLPDSPGVYIMLDNYGNVIYVGKARVLKNRVRQYFHNTPKPQKVMQMVANIADFNYVITNTEIDALALENNLIKKYKPKYNILLKDDKTYPYIKVDMREEFPSFYVTRKIRKDGGRYFGPFMGGINYRDILDVVQLLYGVRLCRTAITSKPKRECLNYHIGRCAAPCAHKISKEDYAVRVKQAIAFLDGDYKGAQTVLQSKMLAAAESEAFELAMDYKNKISMLSKLEAKRITSINKAIDADIITYATNNLYSAINVLVTRKGIMQGASSFALDEAHMTDAEALTSFITQYYSAHEAPSEIIVPDYCEKELVSNFFKEKLGKSVEITAAKQGVKAELLKMAERNAHDYLEKSVDKIKHRDDMTVNACKRLQELLSLKRYPRRMECYDISNVSGVDKVASMVVFIDGEADRNQYRRFKIKTVEGANDFASLQEVLLRRLSKLGTEEEDRFPKPDLVVIDGGKGQLSAVAEIFEKLGVSDIELISIAKQDEEIFTLNSPESIKIPRRDYSLRMVQRIRDEAHRFAITYFRNLHSKNMLKSELEKIEGVGKQRRIALMERYSTIDKIMSADVDDIAKTPGISLKVARAIKDYFSN</sequence>
<dbReference type="CDD" id="cd10434">
    <property type="entry name" value="GIY-YIG_UvrC_Cho"/>
    <property type="match status" value="1"/>
</dbReference>
<protein>
    <recommendedName>
        <fullName evidence="7">UvrABC system protein C</fullName>
        <shortName evidence="7">Protein UvrC</shortName>
    </recommendedName>
    <alternativeName>
        <fullName evidence="7">Excinuclease ABC subunit C</fullName>
    </alternativeName>
</protein>
<dbReference type="InterPro" id="IPR000305">
    <property type="entry name" value="GIY-YIG_endonuc"/>
</dbReference>
<keyword evidence="1 7" id="KW-0963">Cytoplasm</keyword>
<keyword evidence="6 7" id="KW-0742">SOS response</keyword>
<name>A0A9D1E6Z7_9FIRM</name>
<evidence type="ECO:0000256" key="3">
    <source>
        <dbReference type="ARBA" id="ARBA00022769"/>
    </source>
</evidence>
<dbReference type="NCBIfam" id="TIGR00194">
    <property type="entry name" value="uvrC"/>
    <property type="match status" value="1"/>
</dbReference>
<feature type="domain" description="GIY-YIG" evidence="8">
    <location>
        <begin position="13"/>
        <end position="91"/>
    </location>
</feature>
<dbReference type="InterPro" id="IPR001943">
    <property type="entry name" value="UVR_dom"/>
</dbReference>
<dbReference type="Pfam" id="PF01541">
    <property type="entry name" value="GIY-YIG"/>
    <property type="match status" value="1"/>
</dbReference>
<evidence type="ECO:0000256" key="2">
    <source>
        <dbReference type="ARBA" id="ARBA00022763"/>
    </source>
</evidence>
<dbReference type="SUPFAM" id="SSF47781">
    <property type="entry name" value="RuvA domain 2-like"/>
    <property type="match status" value="1"/>
</dbReference>
<dbReference type="GO" id="GO:0003677">
    <property type="term" value="F:DNA binding"/>
    <property type="evidence" value="ECO:0007669"/>
    <property type="project" value="UniProtKB-UniRule"/>
</dbReference>
<proteinExistence type="inferred from homology"/>
<dbReference type="FunFam" id="3.40.1440.10:FF:000001">
    <property type="entry name" value="UvrABC system protein C"/>
    <property type="match status" value="1"/>
</dbReference>
<dbReference type="InterPro" id="IPR036876">
    <property type="entry name" value="UVR_dom_sf"/>
</dbReference>
<dbReference type="GO" id="GO:0009432">
    <property type="term" value="P:SOS response"/>
    <property type="evidence" value="ECO:0007669"/>
    <property type="project" value="UniProtKB-UniRule"/>
</dbReference>
<dbReference type="SMART" id="SM00465">
    <property type="entry name" value="GIYc"/>
    <property type="match status" value="1"/>
</dbReference>
<dbReference type="InterPro" id="IPR050066">
    <property type="entry name" value="UvrABC_protein_C"/>
</dbReference>
<dbReference type="InterPro" id="IPR003583">
    <property type="entry name" value="Hlx-hairpin-Hlx_DNA-bd_motif"/>
</dbReference>
<evidence type="ECO:0000256" key="6">
    <source>
        <dbReference type="ARBA" id="ARBA00023236"/>
    </source>
</evidence>
<dbReference type="InterPro" id="IPR038476">
    <property type="entry name" value="UvrC_RNase_H_dom_sf"/>
</dbReference>
<dbReference type="InterPro" id="IPR004791">
    <property type="entry name" value="UvrC"/>
</dbReference>
<comment type="subcellular location">
    <subcellularLocation>
        <location evidence="7">Cytoplasm</location>
    </subcellularLocation>
</comment>
<dbReference type="InterPro" id="IPR001162">
    <property type="entry name" value="UvrC_RNase_H_dom"/>
</dbReference>
<evidence type="ECO:0000256" key="5">
    <source>
        <dbReference type="ARBA" id="ARBA00023204"/>
    </source>
</evidence>
<dbReference type="InterPro" id="IPR047296">
    <property type="entry name" value="GIY-YIG_UvrC_Cho"/>
</dbReference>
<dbReference type="GO" id="GO:0005737">
    <property type="term" value="C:cytoplasm"/>
    <property type="evidence" value="ECO:0007669"/>
    <property type="project" value="UniProtKB-SubCell"/>
</dbReference>
<dbReference type="PROSITE" id="PS50165">
    <property type="entry name" value="UVRC"/>
    <property type="match status" value="1"/>
</dbReference>
<dbReference type="PANTHER" id="PTHR30562">
    <property type="entry name" value="UVRC/OXIDOREDUCTASE"/>
    <property type="match status" value="1"/>
</dbReference>
<comment type="function">
    <text evidence="7">The UvrABC repair system catalyzes the recognition and processing of DNA lesions. UvrC both incises the 5' and 3' sides of the lesion. The N-terminal half is responsible for the 3' incision and the C-terminal half is responsible for the 5' incision.</text>
</comment>
<keyword evidence="2 7" id="KW-0227">DNA damage</keyword>
<dbReference type="EMBL" id="DVHK01000093">
    <property type="protein sequence ID" value="HIR67269.1"/>
    <property type="molecule type" value="Genomic_DNA"/>
</dbReference>
<feature type="domain" description="UvrC family homology region profile" evidence="9">
    <location>
        <begin position="252"/>
        <end position="480"/>
    </location>
</feature>
<dbReference type="InterPro" id="IPR010994">
    <property type="entry name" value="RuvA_2-like"/>
</dbReference>
<evidence type="ECO:0000313" key="11">
    <source>
        <dbReference type="Proteomes" id="UP000823913"/>
    </source>
</evidence>
<dbReference type="SMART" id="SM00278">
    <property type="entry name" value="HhH1"/>
    <property type="match status" value="2"/>
</dbReference>
<dbReference type="Pfam" id="PF08459">
    <property type="entry name" value="UvrC_RNaseH_dom"/>
    <property type="match status" value="1"/>
</dbReference>
<accession>A0A9D1E6Z7</accession>
<evidence type="ECO:0000259" key="8">
    <source>
        <dbReference type="PROSITE" id="PS50164"/>
    </source>
</evidence>
<comment type="caution">
    <text evidence="10">The sequence shown here is derived from an EMBL/GenBank/DDBJ whole genome shotgun (WGS) entry which is preliminary data.</text>
</comment>
<dbReference type="NCBIfam" id="NF001824">
    <property type="entry name" value="PRK00558.1-5"/>
    <property type="match status" value="1"/>
</dbReference>
<dbReference type="InterPro" id="IPR035901">
    <property type="entry name" value="GIY-YIG_endonuc_sf"/>
</dbReference>
<keyword evidence="4 7" id="KW-0267">Excision nuclease</keyword>
<keyword evidence="5 7" id="KW-0234">DNA repair</keyword>
<evidence type="ECO:0000256" key="1">
    <source>
        <dbReference type="ARBA" id="ARBA00022490"/>
    </source>
</evidence>
<comment type="subunit">
    <text evidence="7">Interacts with UvrB in an incision complex.</text>
</comment>
<dbReference type="Gene3D" id="3.40.1440.10">
    <property type="entry name" value="GIY-YIG endonuclease"/>
    <property type="match status" value="1"/>
</dbReference>
<dbReference type="GO" id="GO:0009380">
    <property type="term" value="C:excinuclease repair complex"/>
    <property type="evidence" value="ECO:0007669"/>
    <property type="project" value="InterPro"/>
</dbReference>
<gene>
    <name evidence="7 10" type="primary">uvrC</name>
    <name evidence="10" type="ORF">IAB94_04410</name>
</gene>
<reference evidence="10" key="1">
    <citation type="submission" date="2020-10" db="EMBL/GenBank/DDBJ databases">
        <authorList>
            <person name="Gilroy R."/>
        </authorList>
    </citation>
    <scope>NUCLEOTIDE SEQUENCE</scope>
    <source>
        <strain evidence="10">ChiW16-3235</strain>
    </source>
</reference>
<keyword evidence="3 7" id="KW-0228">DNA excision</keyword>
<dbReference type="AlphaFoldDB" id="A0A9D1E6Z7"/>
<evidence type="ECO:0000259" key="9">
    <source>
        <dbReference type="PROSITE" id="PS50165"/>
    </source>
</evidence>
<comment type="similarity">
    <text evidence="7">Belongs to the UvrC family.</text>
</comment>
<reference evidence="10" key="2">
    <citation type="journal article" date="2021" name="PeerJ">
        <title>Extensive microbial diversity within the chicken gut microbiome revealed by metagenomics and culture.</title>
        <authorList>
            <person name="Gilroy R."/>
            <person name="Ravi A."/>
            <person name="Getino M."/>
            <person name="Pursley I."/>
            <person name="Horton D.L."/>
            <person name="Alikhan N.F."/>
            <person name="Baker D."/>
            <person name="Gharbi K."/>
            <person name="Hall N."/>
            <person name="Watson M."/>
            <person name="Adriaenssens E.M."/>
            <person name="Foster-Nyarko E."/>
            <person name="Jarju S."/>
            <person name="Secka A."/>
            <person name="Antonio M."/>
            <person name="Oren A."/>
            <person name="Chaudhuri R.R."/>
            <person name="La Ragione R."/>
            <person name="Hildebrand F."/>
            <person name="Pallen M.J."/>
        </authorList>
    </citation>
    <scope>NUCLEOTIDE SEQUENCE</scope>
    <source>
        <strain evidence="10">ChiW16-3235</strain>
    </source>
</reference>
<dbReference type="GO" id="GO:0009381">
    <property type="term" value="F:excinuclease ABC activity"/>
    <property type="evidence" value="ECO:0007669"/>
    <property type="project" value="UniProtKB-UniRule"/>
</dbReference>